<dbReference type="InterPro" id="IPR000276">
    <property type="entry name" value="GPCR_Rhodpsn"/>
</dbReference>
<organism evidence="14">
    <name type="scientific">Aplysia californica</name>
    <name type="common">California sea hare</name>
    <dbReference type="NCBI Taxonomy" id="6500"/>
    <lineage>
        <taxon>Eukaryota</taxon>
        <taxon>Metazoa</taxon>
        <taxon>Spiralia</taxon>
        <taxon>Lophotrochozoa</taxon>
        <taxon>Mollusca</taxon>
        <taxon>Gastropoda</taxon>
        <taxon>Heterobranchia</taxon>
        <taxon>Euthyneura</taxon>
        <taxon>Tectipleura</taxon>
        <taxon>Aplysiida</taxon>
        <taxon>Aplysioidea</taxon>
        <taxon>Aplysiidae</taxon>
        <taxon>Aplysia</taxon>
    </lineage>
</organism>
<dbReference type="PRINTS" id="PR00242">
    <property type="entry name" value="DOPAMINER"/>
</dbReference>
<keyword evidence="3 10" id="KW-0812">Transmembrane</keyword>
<evidence type="ECO:0000256" key="2">
    <source>
        <dbReference type="ARBA" id="ARBA00022475"/>
    </source>
</evidence>
<dbReference type="GO" id="GO:0071880">
    <property type="term" value="P:adenylate cyclase-activating adrenergic receptor signaling pathway"/>
    <property type="evidence" value="ECO:0007669"/>
    <property type="project" value="TreeGrafter"/>
</dbReference>
<feature type="transmembrane region" description="Helical" evidence="12">
    <location>
        <begin position="59"/>
        <end position="80"/>
    </location>
</feature>
<evidence type="ECO:0000313" key="16">
    <source>
        <dbReference type="RefSeq" id="NP_001191631.1"/>
    </source>
</evidence>
<sequence>MIMNFNLTNPTYFLTSGEGQPSSSLPDHAVTSSNQSGAPVVDDTSPEEDDVGIKVLKGMFFSFCILLAISGNLLVCTAVFTERRLKRVKNNYFIVSLAVADLLVACAVMTFALTNDVFHEWLFGPVFCHTWISFDIMCSTASILNLCVISFDRYIHIHKALYYDTWMTTCKALVLIISVWILSALISILPVHLGWYKRTSSPSPNVLNNDKTLSFNTTTSSHIMGPKPQCIMELNFVYALVSSSISFYVPCLVMLVIYFKLFLFARSHAVSIKSMKRPELSVGGQPVSDGSSRSSKRASDYKAAFTLGVITGVFLICWLPFFIINPIAAYDPTLIPHKVFVVVTWLGYANSCCNPIIYSIFNAEYRKAFRRILCQCTRGRESDGVSSGIYLTSISKFSSSRNKFRKSEYEAHSSANGSVLRNTSKDDVSKDNTPRNEVMEVMTVERNAAC</sequence>
<dbReference type="Pfam" id="PF00001">
    <property type="entry name" value="7tm_1"/>
    <property type="match status" value="1"/>
</dbReference>
<dbReference type="GO" id="GO:0004989">
    <property type="term" value="F:octopamine receptor activity"/>
    <property type="evidence" value="ECO:0007669"/>
    <property type="project" value="TreeGrafter"/>
</dbReference>
<feature type="transmembrane region" description="Helical" evidence="12">
    <location>
        <begin position="245"/>
        <end position="265"/>
    </location>
</feature>
<protein>
    <submittedName>
        <fullName evidence="14 16">Dopamine D-1 like receptor</fullName>
    </submittedName>
</protein>
<evidence type="ECO:0000259" key="13">
    <source>
        <dbReference type="PROSITE" id="PS50262"/>
    </source>
</evidence>
<reference evidence="14" key="1">
    <citation type="submission" date="2005-02" db="EMBL/GenBank/DDBJ databases">
        <title>Apdop1 receptor from Aplysia californica.</title>
        <authorList>
            <person name="Barbas D."/>
            <person name="Zappulla J.P."/>
            <person name="Castellucci V.F."/>
            <person name="DesGroseillers L."/>
        </authorList>
    </citation>
    <scope>NUCLEOTIDE SEQUENCE</scope>
</reference>
<feature type="transmembrane region" description="Helical" evidence="12">
    <location>
        <begin position="131"/>
        <end position="151"/>
    </location>
</feature>
<feature type="transmembrane region" description="Helical" evidence="12">
    <location>
        <begin position="92"/>
        <end position="111"/>
    </location>
</feature>
<feature type="transmembrane region" description="Helical" evidence="12">
    <location>
        <begin position="303"/>
        <end position="327"/>
    </location>
</feature>
<dbReference type="OrthoDB" id="5957871at2759"/>
<evidence type="ECO:0000256" key="7">
    <source>
        <dbReference type="ARBA" id="ARBA00023157"/>
    </source>
</evidence>
<dbReference type="RefSeq" id="NP_001191631.1">
    <property type="nucleotide sequence ID" value="NM_001204702.1"/>
</dbReference>
<proteinExistence type="evidence at transcript level"/>
<dbReference type="GO" id="GO:0043410">
    <property type="term" value="P:positive regulation of MAPK cascade"/>
    <property type="evidence" value="ECO:0007669"/>
    <property type="project" value="TreeGrafter"/>
</dbReference>
<dbReference type="GO" id="GO:0005886">
    <property type="term" value="C:plasma membrane"/>
    <property type="evidence" value="ECO:0007669"/>
    <property type="project" value="UniProtKB-SubCell"/>
</dbReference>
<feature type="compositionally biased region" description="Basic and acidic residues" evidence="11">
    <location>
        <begin position="423"/>
        <end position="436"/>
    </location>
</feature>
<dbReference type="InterPro" id="IPR017452">
    <property type="entry name" value="GPCR_Rhodpsn_7TM"/>
</dbReference>
<keyword evidence="2" id="KW-1003">Cell membrane</keyword>
<dbReference type="Proteomes" id="UP000694888">
    <property type="component" value="Unplaced"/>
</dbReference>
<evidence type="ECO:0000313" key="15">
    <source>
        <dbReference type="Proteomes" id="UP000694888"/>
    </source>
</evidence>
<gene>
    <name evidence="14 16" type="primary">dop1</name>
</gene>
<dbReference type="SMART" id="SM01381">
    <property type="entry name" value="7TM_GPCR_Srsx"/>
    <property type="match status" value="1"/>
</dbReference>
<accession>Q29XY7</accession>
<dbReference type="PROSITE" id="PS50262">
    <property type="entry name" value="G_PROTEIN_RECEP_F1_2"/>
    <property type="match status" value="1"/>
</dbReference>
<evidence type="ECO:0000256" key="11">
    <source>
        <dbReference type="SAM" id="MobiDB-lite"/>
    </source>
</evidence>
<keyword evidence="7" id="KW-1015">Disulfide bond</keyword>
<dbReference type="PROSITE" id="PS00237">
    <property type="entry name" value="G_PROTEIN_RECEP_F1_1"/>
    <property type="match status" value="1"/>
</dbReference>
<dbReference type="PRINTS" id="PR00237">
    <property type="entry name" value="GPCRRHODOPSN"/>
</dbReference>
<evidence type="ECO:0000313" key="14">
    <source>
        <dbReference type="EMBL" id="AAY00139.1"/>
    </source>
</evidence>
<dbReference type="Gene3D" id="1.20.1070.10">
    <property type="entry name" value="Rhodopsin 7-helix transmembrane proteins"/>
    <property type="match status" value="1"/>
</dbReference>
<keyword evidence="8 10" id="KW-0675">Receptor</keyword>
<evidence type="ECO:0000256" key="3">
    <source>
        <dbReference type="ARBA" id="ARBA00022692"/>
    </source>
</evidence>
<dbReference type="InterPro" id="IPR000929">
    <property type="entry name" value="Dopamine_rcpt"/>
</dbReference>
<evidence type="ECO:0000256" key="9">
    <source>
        <dbReference type="ARBA" id="ARBA00023224"/>
    </source>
</evidence>
<evidence type="ECO:0000256" key="5">
    <source>
        <dbReference type="ARBA" id="ARBA00023040"/>
    </source>
</evidence>
<dbReference type="PANTHER" id="PTHR24248">
    <property type="entry name" value="ADRENERGIC RECEPTOR-RELATED G-PROTEIN COUPLED RECEPTOR"/>
    <property type="match status" value="1"/>
</dbReference>
<evidence type="ECO:0000256" key="12">
    <source>
        <dbReference type="SAM" id="Phobius"/>
    </source>
</evidence>
<comment type="similarity">
    <text evidence="10">Belongs to the G-protein coupled receptor 1 family.</text>
</comment>
<dbReference type="GeneID" id="100533418"/>
<keyword evidence="4 12" id="KW-1133">Transmembrane helix</keyword>
<evidence type="ECO:0000256" key="1">
    <source>
        <dbReference type="ARBA" id="ARBA00004651"/>
    </source>
</evidence>
<keyword evidence="6 12" id="KW-0472">Membrane</keyword>
<keyword evidence="15" id="KW-1185">Reference proteome</keyword>
<dbReference type="EMBL" id="AY918891">
    <property type="protein sequence ID" value="AAY00139.1"/>
    <property type="molecule type" value="mRNA"/>
</dbReference>
<evidence type="ECO:0000256" key="4">
    <source>
        <dbReference type="ARBA" id="ARBA00022989"/>
    </source>
</evidence>
<feature type="domain" description="G-protein coupled receptors family 1 profile" evidence="13">
    <location>
        <begin position="71"/>
        <end position="358"/>
    </location>
</feature>
<dbReference type="CTD" id="100533418"/>
<evidence type="ECO:0000256" key="8">
    <source>
        <dbReference type="ARBA" id="ARBA00023170"/>
    </source>
</evidence>
<comment type="subcellular location">
    <subcellularLocation>
        <location evidence="1">Cell membrane</location>
        <topology evidence="1">Multi-pass membrane protein</topology>
    </subcellularLocation>
</comment>
<feature type="transmembrane region" description="Helical" evidence="12">
    <location>
        <begin position="339"/>
        <end position="361"/>
    </location>
</feature>
<dbReference type="SUPFAM" id="SSF81321">
    <property type="entry name" value="Family A G protein-coupled receptor-like"/>
    <property type="match status" value="1"/>
</dbReference>
<reference evidence="16" key="2">
    <citation type="submission" date="2025-05" db="UniProtKB">
        <authorList>
            <consortium name="RefSeq"/>
        </authorList>
    </citation>
    <scope>IDENTIFICATION</scope>
</reference>
<keyword evidence="5 10" id="KW-0297">G-protein coupled receptor</keyword>
<evidence type="ECO:0000256" key="10">
    <source>
        <dbReference type="RuleBase" id="RU000688"/>
    </source>
</evidence>
<feature type="transmembrane region" description="Helical" evidence="12">
    <location>
        <begin position="172"/>
        <end position="195"/>
    </location>
</feature>
<dbReference type="AlphaFoldDB" id="Q29XY7"/>
<dbReference type="CDD" id="cd15065">
    <property type="entry name" value="7tmA_Ap5-HTB1-like"/>
    <property type="match status" value="1"/>
</dbReference>
<feature type="region of interest" description="Disordered" evidence="11">
    <location>
        <begin position="415"/>
        <end position="436"/>
    </location>
</feature>
<feature type="region of interest" description="Disordered" evidence="11">
    <location>
        <begin position="17"/>
        <end position="47"/>
    </location>
</feature>
<name>Q29XY7_APLCA</name>
<keyword evidence="9 10" id="KW-0807">Transducer</keyword>
<evidence type="ECO:0000256" key="6">
    <source>
        <dbReference type="ARBA" id="ARBA00023136"/>
    </source>
</evidence>
<dbReference type="PANTHER" id="PTHR24248:SF187">
    <property type="entry name" value="OCTOPAMINE RECEPTOR BETA-2R"/>
    <property type="match status" value="1"/>
</dbReference>
<feature type="compositionally biased region" description="Polar residues" evidence="11">
    <location>
        <begin position="17"/>
        <end position="37"/>
    </location>
</feature>